<reference evidence="1 2" key="1">
    <citation type="submission" date="2015-08" db="EMBL/GenBank/DDBJ databases">
        <title>The complete genome sequence of Bacillus beveridgei MLTeJB.</title>
        <authorList>
            <person name="Hanson T.E."/>
            <person name="Mesa C."/>
            <person name="Basesman S.M."/>
            <person name="Oremland R.S."/>
        </authorList>
    </citation>
    <scope>NUCLEOTIDE SEQUENCE [LARGE SCALE GENOMIC DNA]</scope>
    <source>
        <strain evidence="1 2">MLTeJB</strain>
    </source>
</reference>
<dbReference type="EMBL" id="CP012502">
    <property type="protein sequence ID" value="AOM82065.1"/>
    <property type="molecule type" value="Genomic_DNA"/>
</dbReference>
<evidence type="ECO:0000313" key="2">
    <source>
        <dbReference type="Proteomes" id="UP000094463"/>
    </source>
</evidence>
<gene>
    <name evidence="1" type="ORF">BBEV_0693</name>
</gene>
<evidence type="ECO:0008006" key="3">
    <source>
        <dbReference type="Google" id="ProtNLM"/>
    </source>
</evidence>
<dbReference type="RefSeq" id="WP_069364185.1">
    <property type="nucleotide sequence ID" value="NZ_CP012502.1"/>
</dbReference>
<sequence length="314" mass="36866">MSIYGSKKEELFKLVLYNKPEIIANVLGEEIESFQFETYKNKRYIDLFGLTVASNLNVIIEVQLTPTDVDHYNRITEMYEHYDEAIIVWIASDFDSEMVEAIIFDLNFSYSKFINFYAITFDERILEWIDRLNMKTDVEKYREIDRFNQDLGLSIFDHTKLIPSGYCAEEPEADFDLPVVKRNKTLLNALHAKVPYAFNLMRSKSTLNHPTVNVGAGKSYLTYSFALDRENGKGAYLRLMLTEHNRNQDFIEIVSAVLDQQKYFHSCHIKFNHRMIVFWIEKQSSDQSTMHVMAEVFKRLHDIVSGRIDDRKTI</sequence>
<dbReference type="AlphaFoldDB" id="A0A1D7QST0"/>
<dbReference type="OrthoDB" id="2372078at2"/>
<dbReference type="Proteomes" id="UP000094463">
    <property type="component" value="Chromosome"/>
</dbReference>
<keyword evidence="2" id="KW-1185">Reference proteome</keyword>
<name>A0A1D7QST0_9BACI</name>
<dbReference type="KEGG" id="bbev:BBEV_0693"/>
<protein>
    <recommendedName>
        <fullName evidence="3">DUF4268 domain-containing protein</fullName>
    </recommendedName>
</protein>
<accession>A0A1D7QST0</accession>
<dbReference type="STRING" id="632773.BBEV_0693"/>
<organism evidence="1 2">
    <name type="scientific">Salisediminibacterium beveridgei</name>
    <dbReference type="NCBI Taxonomy" id="632773"/>
    <lineage>
        <taxon>Bacteria</taxon>
        <taxon>Bacillati</taxon>
        <taxon>Bacillota</taxon>
        <taxon>Bacilli</taxon>
        <taxon>Bacillales</taxon>
        <taxon>Bacillaceae</taxon>
        <taxon>Salisediminibacterium</taxon>
    </lineage>
</organism>
<evidence type="ECO:0000313" key="1">
    <source>
        <dbReference type="EMBL" id="AOM82065.1"/>
    </source>
</evidence>
<proteinExistence type="predicted"/>